<feature type="repeat" description="PPR" evidence="2">
    <location>
        <begin position="474"/>
        <end position="508"/>
    </location>
</feature>
<dbReference type="AlphaFoldDB" id="A0A6A6LXV2"/>
<dbReference type="PANTHER" id="PTHR47539:SF1">
    <property type="entry name" value="PENTATRICOPEPTIDE REPEAT-CONTAINING PROTEIN OTP51, CHLOROPLASTIC"/>
    <property type="match status" value="1"/>
</dbReference>
<dbReference type="InterPro" id="IPR004860">
    <property type="entry name" value="LAGLIDADG_dom"/>
</dbReference>
<accession>A0A6A6LXV2</accession>
<dbReference type="Pfam" id="PF03161">
    <property type="entry name" value="LAGLIDADG_2"/>
    <property type="match status" value="1"/>
</dbReference>
<dbReference type="Proteomes" id="UP000467840">
    <property type="component" value="Chromosome 9"/>
</dbReference>
<dbReference type="GO" id="GO:0045292">
    <property type="term" value="P:mRNA cis splicing, via spliceosome"/>
    <property type="evidence" value="ECO:0007669"/>
    <property type="project" value="TreeGrafter"/>
</dbReference>
<evidence type="ECO:0000313" key="5">
    <source>
        <dbReference type="Proteomes" id="UP000467840"/>
    </source>
</evidence>
<dbReference type="PANTHER" id="PTHR47539">
    <property type="entry name" value="PENTATRICOPEPTIDE REPEAT-CONTAINING PROTEIN OTP51, CHLOROPLASTIC"/>
    <property type="match status" value="1"/>
</dbReference>
<dbReference type="InterPro" id="IPR002885">
    <property type="entry name" value="PPR_rpt"/>
</dbReference>
<proteinExistence type="predicted"/>
<dbReference type="NCBIfam" id="TIGR00756">
    <property type="entry name" value="PPR"/>
    <property type="match status" value="2"/>
</dbReference>
<protein>
    <recommendedName>
        <fullName evidence="3">Homing endonuclease LAGLIDADG domain-containing protein</fullName>
    </recommendedName>
</protein>
<dbReference type="Gene3D" id="3.10.28.10">
    <property type="entry name" value="Homing endonucleases"/>
    <property type="match status" value="1"/>
</dbReference>
<dbReference type="InterPro" id="IPR011990">
    <property type="entry name" value="TPR-like_helical_dom_sf"/>
</dbReference>
<organism evidence="4 5">
    <name type="scientific">Hevea brasiliensis</name>
    <name type="common">Para rubber tree</name>
    <name type="synonym">Siphonia brasiliensis</name>
    <dbReference type="NCBI Taxonomy" id="3981"/>
    <lineage>
        <taxon>Eukaryota</taxon>
        <taxon>Viridiplantae</taxon>
        <taxon>Streptophyta</taxon>
        <taxon>Embryophyta</taxon>
        <taxon>Tracheophyta</taxon>
        <taxon>Spermatophyta</taxon>
        <taxon>Magnoliopsida</taxon>
        <taxon>eudicotyledons</taxon>
        <taxon>Gunneridae</taxon>
        <taxon>Pentapetalae</taxon>
        <taxon>rosids</taxon>
        <taxon>fabids</taxon>
        <taxon>Malpighiales</taxon>
        <taxon>Euphorbiaceae</taxon>
        <taxon>Crotonoideae</taxon>
        <taxon>Micrandreae</taxon>
        <taxon>Hevea</taxon>
    </lineage>
</organism>
<keyword evidence="1" id="KW-0677">Repeat</keyword>
<dbReference type="InterPro" id="IPR052500">
    <property type="entry name" value="Chloro/Mito_RNA_Process"/>
</dbReference>
<dbReference type="SUPFAM" id="SSF55608">
    <property type="entry name" value="Homing endonucleases"/>
    <property type="match status" value="1"/>
</dbReference>
<evidence type="ECO:0000313" key="4">
    <source>
        <dbReference type="EMBL" id="KAF2305824.1"/>
    </source>
</evidence>
<dbReference type="GO" id="GO:0048564">
    <property type="term" value="P:photosystem I assembly"/>
    <property type="evidence" value="ECO:0007669"/>
    <property type="project" value="TreeGrafter"/>
</dbReference>
<sequence length="628" mass="72397">MSLAFDIVVAGCPWLEEIEKPWPLLSFTPMPEALSPISFKRFLSICKGLACESHSPSAYEEKWDFSSYIDNETDIFKFDDDPGYSGSGGDKKRMDSPALEVRELEELPEQWRRARLAWLCKQLPAHKAGTLVRILNAQKKWMRQEDATYVAVHCMRIREHEAGFRVYKWMIQQHWYQFDFALATKLSDYMGKEGNAPVQGCLEEACSIYNRMIQLGGYQPRLSLHNSLFRALISKPGEHSKHYLKQAEFIFHNLVTSGLEIQKNVYVGLIWLHSYQDNIDKGRIASLREEMKQAGIEEDKELLLSVLRACSREGDVEEAERAWLKLFRIDGGLPTQAFVYRMEVFAKVGEYLKSLEIFREMQESLGSAGVAAYHKIMEVLCQAQEMELAELLMQEFINCGMKPLMPAFIDLMNMYLNLNLHDKLKSAFSACLETCRPNRTIYNIYLDSLVKSGDLHKAEDTFNHMCSNETVGVDTRSCNIILKGYLSSGDYMKAEKIYDLMCQKKYDIESSLMEKLDYILSLSRKEVKKLVSLKLSKDQREILVGLLLGGLQIDSDEERKKHKIRFEFNETSSTHSVLRRHLYDQYHEWLHPPVSLVMVVVMYLTDFLLSRTLTLVSTQISFGQKVGP</sequence>
<dbReference type="EMBL" id="JAAGAX010000008">
    <property type="protein sequence ID" value="KAF2305824.1"/>
    <property type="molecule type" value="Genomic_DNA"/>
</dbReference>
<dbReference type="SUPFAM" id="SSF81901">
    <property type="entry name" value="HCP-like"/>
    <property type="match status" value="1"/>
</dbReference>
<dbReference type="InterPro" id="IPR027434">
    <property type="entry name" value="Homing_endonucl"/>
</dbReference>
<feature type="domain" description="Homing endonuclease LAGLIDADG" evidence="3">
    <location>
        <begin position="540"/>
        <end position="595"/>
    </location>
</feature>
<dbReference type="Pfam" id="PF01535">
    <property type="entry name" value="PPR"/>
    <property type="match status" value="4"/>
</dbReference>
<name>A0A6A6LXV2_HEVBR</name>
<evidence type="ECO:0000259" key="3">
    <source>
        <dbReference type="Pfam" id="PF03161"/>
    </source>
</evidence>
<dbReference type="GO" id="GO:0000373">
    <property type="term" value="P:Group II intron splicing"/>
    <property type="evidence" value="ECO:0007669"/>
    <property type="project" value="TreeGrafter"/>
</dbReference>
<keyword evidence="5" id="KW-1185">Reference proteome</keyword>
<dbReference type="Gene3D" id="1.25.40.10">
    <property type="entry name" value="Tetratricopeptide repeat domain"/>
    <property type="match status" value="2"/>
</dbReference>
<evidence type="ECO:0000256" key="2">
    <source>
        <dbReference type="PROSITE-ProRule" id="PRU00708"/>
    </source>
</evidence>
<comment type="caution">
    <text evidence="4">The sequence shown here is derived from an EMBL/GenBank/DDBJ whole genome shotgun (WGS) entry which is preliminary data.</text>
</comment>
<gene>
    <name evidence="4" type="ORF">GH714_008267</name>
</gene>
<dbReference type="GO" id="GO:0004519">
    <property type="term" value="F:endonuclease activity"/>
    <property type="evidence" value="ECO:0007669"/>
    <property type="project" value="InterPro"/>
</dbReference>
<reference evidence="4 5" key="1">
    <citation type="journal article" date="2020" name="Mol. Plant">
        <title>The Chromosome-Based Rubber Tree Genome Provides New Insights into Spurge Genome Evolution and Rubber Biosynthesis.</title>
        <authorList>
            <person name="Liu J."/>
            <person name="Shi C."/>
            <person name="Shi C.C."/>
            <person name="Li W."/>
            <person name="Zhang Q.J."/>
            <person name="Zhang Y."/>
            <person name="Li K."/>
            <person name="Lu H.F."/>
            <person name="Shi C."/>
            <person name="Zhu S.T."/>
            <person name="Xiao Z.Y."/>
            <person name="Nan H."/>
            <person name="Yue Y."/>
            <person name="Zhu X.G."/>
            <person name="Wu Y."/>
            <person name="Hong X.N."/>
            <person name="Fan G.Y."/>
            <person name="Tong Y."/>
            <person name="Zhang D."/>
            <person name="Mao C.L."/>
            <person name="Liu Y.L."/>
            <person name="Hao S.J."/>
            <person name="Liu W.Q."/>
            <person name="Lv M.Q."/>
            <person name="Zhang H.B."/>
            <person name="Liu Y."/>
            <person name="Hu-Tang G.R."/>
            <person name="Wang J.P."/>
            <person name="Wang J.H."/>
            <person name="Sun Y.H."/>
            <person name="Ni S.B."/>
            <person name="Chen W.B."/>
            <person name="Zhang X.C."/>
            <person name="Jiao Y.N."/>
            <person name="Eichler E.E."/>
            <person name="Li G.H."/>
            <person name="Liu X."/>
            <person name="Gao L.Z."/>
        </authorList>
    </citation>
    <scope>NUCLEOTIDE SEQUENCE [LARGE SCALE GENOMIC DNA]</scope>
    <source>
        <strain evidence="5">cv. GT1</strain>
        <tissue evidence="4">Leaf</tissue>
    </source>
</reference>
<dbReference type="PROSITE" id="PS51375">
    <property type="entry name" value="PPR"/>
    <property type="match status" value="1"/>
</dbReference>
<evidence type="ECO:0000256" key="1">
    <source>
        <dbReference type="ARBA" id="ARBA00022737"/>
    </source>
</evidence>